<keyword evidence="1" id="KW-0496">Mitochondrion</keyword>
<protein>
    <submittedName>
        <fullName evidence="1">Uncharacterized protein</fullName>
    </submittedName>
</protein>
<geneLocation type="mitochondrion" evidence="1"/>
<sequence>MTIFCHFFLVLPQGGRTKINKGGLWKIKKLFKQVPVWGGNVDYYIYDSPTRVGLTRPTLVEELELFSLKSGNRKQIDNKSA</sequence>
<name>N0A755_9AGAM</name>
<reference evidence="1" key="2">
    <citation type="journal article" date="2014" name="FEMS Microbiol. Lett.">
        <title>Mobile elements and mitochondrial genome expansion in the soil fungus and potato pathogen Rhizoctonia solani AG-3.</title>
        <authorList>
            <person name="Losada L."/>
            <person name="Pakala S.B."/>
            <person name="Fedorova N.D."/>
            <person name="Joardar V."/>
            <person name="Shabalina S.A."/>
            <person name="Hostetler J."/>
            <person name="Pakala S.M."/>
            <person name="Zafar N."/>
            <person name="Thomas E."/>
            <person name="Rodriguez-Carres M."/>
            <person name="Dean R."/>
            <person name="Vilgalys R."/>
            <person name="Nierman W.C."/>
            <person name="Cubeta M.A."/>
        </authorList>
    </citation>
    <scope>NUCLEOTIDE SEQUENCE</scope>
    <source>
        <strain evidence="1">AG3 Rhs1AP</strain>
    </source>
</reference>
<proteinExistence type="predicted"/>
<dbReference type="RefSeq" id="YP_008082089.1">
    <property type="nucleotide sequence ID" value="NC_021436.1"/>
</dbReference>
<organism evidence="1">
    <name type="scientific">Rhizoctonia solani</name>
    <dbReference type="NCBI Taxonomy" id="456999"/>
    <lineage>
        <taxon>Eukaryota</taxon>
        <taxon>Fungi</taxon>
        <taxon>Dikarya</taxon>
        <taxon>Basidiomycota</taxon>
        <taxon>Agaricomycotina</taxon>
        <taxon>Agaricomycetes</taxon>
        <taxon>Cantharellales</taxon>
        <taxon>Ceratobasidiaceae</taxon>
        <taxon>Rhizoctonia</taxon>
    </lineage>
</organism>
<dbReference type="GeneID" id="16029629"/>
<reference evidence="1" key="1">
    <citation type="submission" date="2012-12" db="EMBL/GenBank/DDBJ databases">
        <authorList>
            <person name="Pakala S."/>
            <person name="Fedorova N."/>
            <person name="Joardar V."/>
            <person name="Shabalina S."/>
            <person name="Hostetler J."/>
            <person name="Pakala S."/>
            <person name="Zafar N."/>
            <person name="Nierman W."/>
            <person name="Cubeta M."/>
        </authorList>
    </citation>
    <scope>NUCLEOTIDE SEQUENCE</scope>
    <source>
        <strain evidence="1">AG3 Rhs1AP</strain>
    </source>
</reference>
<dbReference type="AlphaFoldDB" id="N0A755"/>
<evidence type="ECO:0000313" key="1">
    <source>
        <dbReference type="EMBL" id="AGK45467.1"/>
    </source>
</evidence>
<dbReference type="EMBL" id="KC352446">
    <property type="protein sequence ID" value="AGK45467.1"/>
    <property type="molecule type" value="Genomic_DNA"/>
</dbReference>
<gene>
    <name evidence="1" type="ORF">RSOL_m01580</name>
</gene>
<accession>N0A755</accession>